<proteinExistence type="predicted"/>
<evidence type="ECO:0000259" key="1">
    <source>
        <dbReference type="Pfam" id="PF04321"/>
    </source>
</evidence>
<dbReference type="Pfam" id="PF04321">
    <property type="entry name" value="RmlD_sub_bind"/>
    <property type="match status" value="1"/>
</dbReference>
<dbReference type="PANTHER" id="PTHR43242:SF1">
    <property type="entry name" value="NAD(P)-BINDING ROSSMANN-FOLD SUPERFAMILY PROTEIN"/>
    <property type="match status" value="1"/>
</dbReference>
<evidence type="ECO:0000313" key="2">
    <source>
        <dbReference type="EMBL" id="TMR08746.1"/>
    </source>
</evidence>
<dbReference type="InterPro" id="IPR036291">
    <property type="entry name" value="NAD(P)-bd_dom_sf"/>
</dbReference>
<dbReference type="AlphaFoldDB" id="A0A5S4EZ15"/>
<name>A0A5S4EZ15_9ACTN</name>
<dbReference type="PANTHER" id="PTHR43242">
    <property type="entry name" value="NAD(P)-BINDING ROSSMANN-FOLD SUPERFAMILY PROTEIN"/>
    <property type="match status" value="1"/>
</dbReference>
<dbReference type="Gene3D" id="3.40.50.720">
    <property type="entry name" value="NAD(P)-binding Rossmann-like Domain"/>
    <property type="match status" value="1"/>
</dbReference>
<feature type="domain" description="RmlD-like substrate binding" evidence="1">
    <location>
        <begin position="1"/>
        <end position="266"/>
    </location>
</feature>
<accession>A0A5S4EZ15</accession>
<evidence type="ECO:0000313" key="3">
    <source>
        <dbReference type="Proteomes" id="UP000306628"/>
    </source>
</evidence>
<dbReference type="InterPro" id="IPR029903">
    <property type="entry name" value="RmlD-like-bd"/>
</dbReference>
<comment type="caution">
    <text evidence="2">The sequence shown here is derived from an EMBL/GenBank/DDBJ whole genome shotgun (WGS) entry which is preliminary data.</text>
</comment>
<dbReference type="Proteomes" id="UP000306628">
    <property type="component" value="Unassembled WGS sequence"/>
</dbReference>
<dbReference type="RefSeq" id="WP_138699051.1">
    <property type="nucleotide sequence ID" value="NZ_JBHSAZ010000096.1"/>
</dbReference>
<organism evidence="2 3">
    <name type="scientific">Nonomuraea zeae</name>
    <dbReference type="NCBI Taxonomy" id="1642303"/>
    <lineage>
        <taxon>Bacteria</taxon>
        <taxon>Bacillati</taxon>
        <taxon>Actinomycetota</taxon>
        <taxon>Actinomycetes</taxon>
        <taxon>Streptosporangiales</taxon>
        <taxon>Streptosporangiaceae</taxon>
        <taxon>Nonomuraea</taxon>
    </lineage>
</organism>
<dbReference type="EMBL" id="VCKX01000639">
    <property type="protein sequence ID" value="TMR08746.1"/>
    <property type="molecule type" value="Genomic_DNA"/>
</dbReference>
<gene>
    <name evidence="2" type="ORF">ETD85_62015</name>
</gene>
<dbReference type="SUPFAM" id="SSF51735">
    <property type="entry name" value="NAD(P)-binding Rossmann-fold domains"/>
    <property type="match status" value="1"/>
</dbReference>
<keyword evidence="3" id="KW-1185">Reference proteome</keyword>
<reference evidence="2 3" key="1">
    <citation type="submission" date="2019-05" db="EMBL/GenBank/DDBJ databases">
        <title>Draft genome sequence of Nonomuraea zeae DSM 100528.</title>
        <authorList>
            <person name="Saricaoglu S."/>
            <person name="Isik K."/>
        </authorList>
    </citation>
    <scope>NUCLEOTIDE SEQUENCE [LARGE SCALE GENOMIC DNA]</scope>
    <source>
        <strain evidence="2 3">DSM 100528</strain>
    </source>
</reference>
<sequence length="276" mass="28772">MRILIVGGSGFLGTELVRLGAEAGHDVAATYLTRPGERPGIRWLPLDVRSRSEAADTFEAFGPETVINAAYRQADWASTADGAANIALAAAGTGAHLVHVSSDVVFSGAASRYCEGDPPDPVSPYGAAKAAAETAVRAVAPGAAIARTSLIIGYGRSTHESLVHALATGRRAGSLFTDDVKCPVHVTDLASALMEAAVRGLSGILHVAGSDALTRYELGLLIARRDGLDAARLPSGRRADAGLHAPYEVRLDCSATQRRLRTRLRGARDFLTSPAP</sequence>
<dbReference type="OrthoDB" id="25118at2"/>
<protein>
    <submittedName>
        <fullName evidence="2">Sugar nucleotide-binding protein</fullName>
    </submittedName>
</protein>